<dbReference type="Gramene" id="Kaladp0048s0946.1.v1.1">
    <property type="protein sequence ID" value="Kaladp0048s0946.1.v1.1.CDS.1"/>
    <property type="gene ID" value="Kaladp0048s0946.v1.1"/>
</dbReference>
<dbReference type="InterPro" id="IPR021109">
    <property type="entry name" value="Peptidase_aspartic_dom_sf"/>
</dbReference>
<feature type="chain" id="PRO_5029463415" description="Peptidase A1 domain-containing protein" evidence="8">
    <location>
        <begin position="24"/>
        <end position="497"/>
    </location>
</feature>
<evidence type="ECO:0000256" key="8">
    <source>
        <dbReference type="SAM" id="SignalP"/>
    </source>
</evidence>
<dbReference type="Pfam" id="PF14543">
    <property type="entry name" value="TAXi_N"/>
    <property type="match status" value="1"/>
</dbReference>
<dbReference type="PRINTS" id="PR00792">
    <property type="entry name" value="PEPSIN"/>
</dbReference>
<keyword evidence="2 7" id="KW-0645">Protease</keyword>
<dbReference type="AlphaFoldDB" id="A0A7N0U059"/>
<reference evidence="10" key="1">
    <citation type="submission" date="2021-01" db="UniProtKB">
        <authorList>
            <consortium name="EnsemblPlants"/>
        </authorList>
    </citation>
    <scope>IDENTIFICATION</scope>
</reference>
<dbReference type="PROSITE" id="PS51767">
    <property type="entry name" value="PEPTIDASE_A1"/>
    <property type="match status" value="1"/>
</dbReference>
<accession>A0A7N0U059</accession>
<dbReference type="InterPro" id="IPR032861">
    <property type="entry name" value="TAXi_N"/>
</dbReference>
<feature type="active site" evidence="6">
    <location>
        <position position="92"/>
    </location>
</feature>
<dbReference type="EnsemblPlants" id="Kaladp0048s0946.1.v1.1">
    <property type="protein sequence ID" value="Kaladp0048s0946.1.v1.1.CDS.1"/>
    <property type="gene ID" value="Kaladp0048s0946.v1.1"/>
</dbReference>
<proteinExistence type="inferred from homology"/>
<evidence type="ECO:0000256" key="3">
    <source>
        <dbReference type="ARBA" id="ARBA00022750"/>
    </source>
</evidence>
<comment type="similarity">
    <text evidence="1 7">Belongs to the peptidase A1 family.</text>
</comment>
<evidence type="ECO:0000256" key="1">
    <source>
        <dbReference type="ARBA" id="ARBA00007447"/>
    </source>
</evidence>
<keyword evidence="8" id="KW-0732">Signal</keyword>
<keyword evidence="4 7" id="KW-0378">Hydrolase</keyword>
<dbReference type="InterPro" id="IPR034161">
    <property type="entry name" value="Pepsin-like_plant"/>
</dbReference>
<evidence type="ECO:0000259" key="9">
    <source>
        <dbReference type="PROSITE" id="PS51767"/>
    </source>
</evidence>
<evidence type="ECO:0000313" key="10">
    <source>
        <dbReference type="EnsemblPlants" id="Kaladp0048s0946.1.v1.1.CDS.1"/>
    </source>
</evidence>
<dbReference type="PANTHER" id="PTHR47967:SF26">
    <property type="entry name" value="PEPTIDASE A1 DOMAIN-CONTAINING PROTEIN"/>
    <property type="match status" value="1"/>
</dbReference>
<evidence type="ECO:0000256" key="4">
    <source>
        <dbReference type="ARBA" id="ARBA00022801"/>
    </source>
</evidence>
<evidence type="ECO:0000256" key="5">
    <source>
        <dbReference type="ARBA" id="ARBA00023180"/>
    </source>
</evidence>
<keyword evidence="3 7" id="KW-0064">Aspartyl protease</keyword>
<dbReference type="InterPro" id="IPR001969">
    <property type="entry name" value="Aspartic_peptidase_AS"/>
</dbReference>
<dbReference type="FunFam" id="2.40.70.10:FF:000055">
    <property type="entry name" value="Probable aspartyl protease At4g16563"/>
    <property type="match status" value="1"/>
</dbReference>
<name>A0A7N0U059_KALFE</name>
<dbReference type="PROSITE" id="PS00141">
    <property type="entry name" value="ASP_PROTEASE"/>
    <property type="match status" value="1"/>
</dbReference>
<dbReference type="GO" id="GO:0005576">
    <property type="term" value="C:extracellular region"/>
    <property type="evidence" value="ECO:0007669"/>
    <property type="project" value="TreeGrafter"/>
</dbReference>
<dbReference type="InterPro" id="IPR051708">
    <property type="entry name" value="Plant_Aspart_Prot_A1"/>
</dbReference>
<dbReference type="PANTHER" id="PTHR47967">
    <property type="entry name" value="OS07G0603500 PROTEIN-RELATED"/>
    <property type="match status" value="1"/>
</dbReference>
<dbReference type="InterPro" id="IPR032799">
    <property type="entry name" value="TAXi_C"/>
</dbReference>
<dbReference type="OMA" id="PCHPFDC"/>
<evidence type="ECO:0000256" key="2">
    <source>
        <dbReference type="ARBA" id="ARBA00022670"/>
    </source>
</evidence>
<dbReference type="SUPFAM" id="SSF50630">
    <property type="entry name" value="Acid proteases"/>
    <property type="match status" value="1"/>
</dbReference>
<evidence type="ECO:0000256" key="7">
    <source>
        <dbReference type="RuleBase" id="RU000454"/>
    </source>
</evidence>
<keyword evidence="5" id="KW-0325">Glycoprotein</keyword>
<dbReference type="InterPro" id="IPR001461">
    <property type="entry name" value="Aspartic_peptidase_A1"/>
</dbReference>
<dbReference type="Proteomes" id="UP000594263">
    <property type="component" value="Unplaced"/>
</dbReference>
<dbReference type="GO" id="GO:0004190">
    <property type="term" value="F:aspartic-type endopeptidase activity"/>
    <property type="evidence" value="ECO:0007669"/>
    <property type="project" value="UniProtKB-KW"/>
</dbReference>
<sequence>MASSCLLLLLQLLFFHLISQSSSSSLPSTPIVLPLTHTLSRTQKLKTSHRLLKGTSTLNAAVSLPLSSGSDYTLTFSIGSSSPPQAVSMYMDTGSDVVWLPCSPFECILCDGEQEPPPLASSATQFNLNASSTATAVHCSSPHCSAVHSAAPTSDLCAISRCPLDSIELSDCPASSTCPPFYYAYGDGSFVAQLHSDHLSLIPSLKLHNFTFGCAHTTLGEPVGVAGFGRGKLSLPAQLAAVSPHLGNHFSYCLISHSFKPDKLRRPSPLILGRRDNDRLNVNGGEKTTGPNKLVYTPMLRNPKHPYFYCVGLTGISIGKKLIPAPASMSRVDSNGDGGLVVDSGTTYTMLPPKFYQSLVAEFGERVSRIGKRLSQPESTTGMSHCYYLNDDVAEKRGGTVPSMTLHFGGNGSSSVRLPRRNYFYEFLDSGDESKRKRRVGCLMLMEDGDEMESEGGGPSGILGNYFQQGFEVVYDLERERIGFVRRRCDSLWDELN</sequence>
<keyword evidence="11" id="KW-1185">Reference proteome</keyword>
<dbReference type="Gene3D" id="2.40.70.10">
    <property type="entry name" value="Acid Proteases"/>
    <property type="match status" value="2"/>
</dbReference>
<dbReference type="GO" id="GO:0006508">
    <property type="term" value="P:proteolysis"/>
    <property type="evidence" value="ECO:0007669"/>
    <property type="project" value="UniProtKB-KW"/>
</dbReference>
<dbReference type="InterPro" id="IPR033121">
    <property type="entry name" value="PEPTIDASE_A1"/>
</dbReference>
<evidence type="ECO:0000256" key="6">
    <source>
        <dbReference type="PIRSR" id="PIRSR601461-1"/>
    </source>
</evidence>
<feature type="domain" description="Peptidase A1" evidence="9">
    <location>
        <begin position="72"/>
        <end position="485"/>
    </location>
</feature>
<feature type="signal peptide" evidence="8">
    <location>
        <begin position="1"/>
        <end position="23"/>
    </location>
</feature>
<dbReference type="Pfam" id="PF14541">
    <property type="entry name" value="TAXi_C"/>
    <property type="match status" value="1"/>
</dbReference>
<organism evidence="10 11">
    <name type="scientific">Kalanchoe fedtschenkoi</name>
    <name type="common">Lavender scallops</name>
    <name type="synonym">South American air plant</name>
    <dbReference type="NCBI Taxonomy" id="63787"/>
    <lineage>
        <taxon>Eukaryota</taxon>
        <taxon>Viridiplantae</taxon>
        <taxon>Streptophyta</taxon>
        <taxon>Embryophyta</taxon>
        <taxon>Tracheophyta</taxon>
        <taxon>Spermatophyta</taxon>
        <taxon>Magnoliopsida</taxon>
        <taxon>eudicotyledons</taxon>
        <taxon>Gunneridae</taxon>
        <taxon>Pentapetalae</taxon>
        <taxon>Saxifragales</taxon>
        <taxon>Crassulaceae</taxon>
        <taxon>Kalanchoe</taxon>
    </lineage>
</organism>
<protein>
    <recommendedName>
        <fullName evidence="9">Peptidase A1 domain-containing protein</fullName>
    </recommendedName>
</protein>
<feature type="active site" evidence="6">
    <location>
        <position position="343"/>
    </location>
</feature>
<evidence type="ECO:0000313" key="11">
    <source>
        <dbReference type="Proteomes" id="UP000594263"/>
    </source>
</evidence>
<dbReference type="CDD" id="cd05476">
    <property type="entry name" value="pepsin_A_like_plant"/>
    <property type="match status" value="1"/>
</dbReference>